<feature type="transmembrane region" description="Helical" evidence="10">
    <location>
        <begin position="272"/>
        <end position="291"/>
    </location>
</feature>
<keyword evidence="2 10" id="KW-1003">Cell membrane</keyword>
<keyword evidence="7 10" id="KW-0472">Membrane</keyword>
<dbReference type="InterPro" id="IPR000725">
    <property type="entry name" value="Olfact_rcpt"/>
</dbReference>
<dbReference type="InterPro" id="IPR017452">
    <property type="entry name" value="GPCR_Rhodpsn_7TM"/>
</dbReference>
<dbReference type="PRINTS" id="PR00237">
    <property type="entry name" value="GPCRRHODOPSN"/>
</dbReference>
<dbReference type="FunFam" id="1.20.1070.10:FF:000001">
    <property type="entry name" value="Olfactory receptor"/>
    <property type="match status" value="1"/>
</dbReference>
<reference evidence="12" key="1">
    <citation type="thesis" date="2020" institute="ProQuest LLC" country="789 East Eisenhower Parkway, Ann Arbor, MI, USA">
        <title>Comparative Genomics and Chromosome Evolution.</title>
        <authorList>
            <person name="Mudd A.B."/>
        </authorList>
    </citation>
    <scope>NUCLEOTIDE SEQUENCE</scope>
    <source>
        <strain evidence="12">Female2</strain>
        <tissue evidence="12">Blood</tissue>
    </source>
</reference>
<dbReference type="OrthoDB" id="5950740at2759"/>
<feature type="transmembrane region" description="Helical" evidence="10">
    <location>
        <begin position="237"/>
        <end position="260"/>
    </location>
</feature>
<keyword evidence="4 9" id="KW-0812">Transmembrane</keyword>
<comment type="similarity">
    <text evidence="9">Belongs to the G-protein coupled receptor 1 family.</text>
</comment>
<accession>A0A8T2JTV6</accession>
<dbReference type="Proteomes" id="UP000812440">
    <property type="component" value="Chromosome 5"/>
</dbReference>
<evidence type="ECO:0000256" key="2">
    <source>
        <dbReference type="ARBA" id="ARBA00022475"/>
    </source>
</evidence>
<evidence type="ECO:0000256" key="8">
    <source>
        <dbReference type="ARBA" id="ARBA00023224"/>
    </source>
</evidence>
<keyword evidence="9" id="KW-0297">G-protein coupled receptor</keyword>
<feature type="transmembrane region" description="Helical" evidence="10">
    <location>
        <begin position="25"/>
        <end position="47"/>
    </location>
</feature>
<dbReference type="EMBL" id="JAACNH010000004">
    <property type="protein sequence ID" value="KAG8445931.1"/>
    <property type="molecule type" value="Genomic_DNA"/>
</dbReference>
<keyword evidence="8 9" id="KW-0807">Transducer</keyword>
<keyword evidence="3 10" id="KW-0716">Sensory transduction</keyword>
<evidence type="ECO:0000256" key="9">
    <source>
        <dbReference type="RuleBase" id="RU000688"/>
    </source>
</evidence>
<evidence type="ECO:0000313" key="12">
    <source>
        <dbReference type="EMBL" id="KAG8445931.1"/>
    </source>
</evidence>
<comment type="subcellular location">
    <subcellularLocation>
        <location evidence="1 10">Cell membrane</location>
        <topology evidence="1 10">Multi-pass membrane protein</topology>
    </subcellularLocation>
</comment>
<dbReference type="GO" id="GO:0004930">
    <property type="term" value="F:G protein-coupled receptor activity"/>
    <property type="evidence" value="ECO:0007669"/>
    <property type="project" value="UniProtKB-KW"/>
</dbReference>
<dbReference type="AlphaFoldDB" id="A0A8T2JTV6"/>
<feature type="transmembrane region" description="Helical" evidence="10">
    <location>
        <begin position="59"/>
        <end position="79"/>
    </location>
</feature>
<evidence type="ECO:0000256" key="1">
    <source>
        <dbReference type="ARBA" id="ARBA00004651"/>
    </source>
</evidence>
<evidence type="ECO:0000256" key="7">
    <source>
        <dbReference type="ARBA" id="ARBA00023136"/>
    </source>
</evidence>
<comment type="caution">
    <text evidence="12">The sequence shown here is derived from an EMBL/GenBank/DDBJ whole genome shotgun (WGS) entry which is preliminary data.</text>
</comment>
<evidence type="ECO:0000256" key="5">
    <source>
        <dbReference type="ARBA" id="ARBA00022725"/>
    </source>
</evidence>
<evidence type="ECO:0000256" key="10">
    <source>
        <dbReference type="RuleBase" id="RU363047"/>
    </source>
</evidence>
<keyword evidence="13" id="KW-1185">Reference proteome</keyword>
<evidence type="ECO:0000313" key="13">
    <source>
        <dbReference type="Proteomes" id="UP000812440"/>
    </source>
</evidence>
<feature type="transmembrane region" description="Helical" evidence="10">
    <location>
        <begin position="203"/>
        <end position="225"/>
    </location>
</feature>
<feature type="transmembrane region" description="Helical" evidence="10">
    <location>
        <begin position="144"/>
        <end position="162"/>
    </location>
</feature>
<dbReference type="PANTHER" id="PTHR26453">
    <property type="entry name" value="OLFACTORY RECEPTOR"/>
    <property type="match status" value="1"/>
</dbReference>
<keyword evidence="5 10" id="KW-0552">Olfaction</keyword>
<gene>
    <name evidence="12" type="ORF">GDO86_010653</name>
</gene>
<evidence type="ECO:0000256" key="6">
    <source>
        <dbReference type="ARBA" id="ARBA00022989"/>
    </source>
</evidence>
<proteinExistence type="inferred from homology"/>
<evidence type="ECO:0000256" key="4">
    <source>
        <dbReference type="ARBA" id="ARBA00022692"/>
    </source>
</evidence>
<evidence type="ECO:0000256" key="3">
    <source>
        <dbReference type="ARBA" id="ARBA00022606"/>
    </source>
</evidence>
<sequence length="311" mass="35624">MENRSQTVTMEFILAGFPESKHIKALLFVFILLLYLFTLVGNIIFIVTVNASPRLHSPMYYFLCHLSLLDLLFSSSAMPKILADMFYVERRISFTMCMIQMHTGLFLGETECFLLAFMAFDRYVAICLPLHYTVIMSQKRCRNIVVITWLTSLVMTIFPFVFKPLKFCKGNRIDHFVCEILPLLELVCANIPFYETLLYSLSLLFILVPFSLVCVSYACILISILKIHSVDGSTKAFSTCASHVTILVMFYGTLLPSYLGKYYKHPSNRHKYISIIYGCITPALNPLIYSLRNNEVKGAVSKILFRNRGPK</sequence>
<dbReference type="SUPFAM" id="SSF81321">
    <property type="entry name" value="Family A G protein-coupled receptor-like"/>
    <property type="match status" value="1"/>
</dbReference>
<dbReference type="PROSITE" id="PS00237">
    <property type="entry name" value="G_PROTEIN_RECEP_F1_1"/>
    <property type="match status" value="1"/>
</dbReference>
<dbReference type="PRINTS" id="PR00245">
    <property type="entry name" value="OLFACTORYR"/>
</dbReference>
<dbReference type="Pfam" id="PF13853">
    <property type="entry name" value="7tm_4"/>
    <property type="match status" value="1"/>
</dbReference>
<keyword evidence="9" id="KW-0675">Receptor</keyword>
<dbReference type="PROSITE" id="PS50262">
    <property type="entry name" value="G_PROTEIN_RECEP_F1_2"/>
    <property type="match status" value="1"/>
</dbReference>
<dbReference type="InterPro" id="IPR000276">
    <property type="entry name" value="GPCR_Rhodpsn"/>
</dbReference>
<organism evidence="12 13">
    <name type="scientific">Hymenochirus boettgeri</name>
    <name type="common">Congo dwarf clawed frog</name>
    <dbReference type="NCBI Taxonomy" id="247094"/>
    <lineage>
        <taxon>Eukaryota</taxon>
        <taxon>Metazoa</taxon>
        <taxon>Chordata</taxon>
        <taxon>Craniata</taxon>
        <taxon>Vertebrata</taxon>
        <taxon>Euteleostomi</taxon>
        <taxon>Amphibia</taxon>
        <taxon>Batrachia</taxon>
        <taxon>Anura</taxon>
        <taxon>Pipoidea</taxon>
        <taxon>Pipidae</taxon>
        <taxon>Pipinae</taxon>
        <taxon>Hymenochirus</taxon>
    </lineage>
</organism>
<feature type="domain" description="G-protein coupled receptors family 1 profile" evidence="11">
    <location>
        <begin position="41"/>
        <end position="289"/>
    </location>
</feature>
<name>A0A8T2JTV6_9PIPI</name>
<dbReference type="GO" id="GO:0005886">
    <property type="term" value="C:plasma membrane"/>
    <property type="evidence" value="ECO:0007669"/>
    <property type="project" value="UniProtKB-SubCell"/>
</dbReference>
<dbReference type="GO" id="GO:0004984">
    <property type="term" value="F:olfactory receptor activity"/>
    <property type="evidence" value="ECO:0007669"/>
    <property type="project" value="InterPro"/>
</dbReference>
<evidence type="ECO:0000259" key="11">
    <source>
        <dbReference type="PROSITE" id="PS50262"/>
    </source>
</evidence>
<keyword evidence="6 10" id="KW-1133">Transmembrane helix</keyword>
<protein>
    <recommendedName>
        <fullName evidence="10">Olfactory receptor</fullName>
    </recommendedName>
</protein>
<dbReference type="Gene3D" id="1.20.1070.10">
    <property type="entry name" value="Rhodopsin 7-helix transmembrane proteins"/>
    <property type="match status" value="1"/>
</dbReference>